<dbReference type="OrthoDB" id="9793390at2"/>
<comment type="similarity">
    <text evidence="2">Belongs to the autoinducer-2 exporter (AI-2E) (TC 2.A.86) family.</text>
</comment>
<feature type="transmembrane region" description="Helical" evidence="9">
    <location>
        <begin position="98"/>
        <end position="120"/>
    </location>
</feature>
<evidence type="ECO:0000313" key="10">
    <source>
        <dbReference type="EMBL" id="TLC97947.1"/>
    </source>
</evidence>
<keyword evidence="7 9" id="KW-0472">Membrane</keyword>
<evidence type="ECO:0000313" key="11">
    <source>
        <dbReference type="Proteomes" id="UP000306509"/>
    </source>
</evidence>
<dbReference type="Proteomes" id="UP000306509">
    <property type="component" value="Unassembled WGS sequence"/>
</dbReference>
<dbReference type="Pfam" id="PF01594">
    <property type="entry name" value="AI-2E_transport"/>
    <property type="match status" value="1"/>
</dbReference>
<keyword evidence="5 9" id="KW-0812">Transmembrane</keyword>
<dbReference type="RefSeq" id="WP_052377933.1">
    <property type="nucleotide sequence ID" value="NZ_CABMJZ010000093.1"/>
</dbReference>
<evidence type="ECO:0000256" key="3">
    <source>
        <dbReference type="ARBA" id="ARBA00022448"/>
    </source>
</evidence>
<dbReference type="EMBL" id="QGQD01000107">
    <property type="protein sequence ID" value="TLC97947.1"/>
    <property type="molecule type" value="Genomic_DNA"/>
</dbReference>
<sequence>MDNEKSTKHEASQEYNKHTLLRRKHRKKTDDIAASSDQEDSGLDNFIADGSQKNDSDNQDESEMKNSTSSKNENNYNLPHEPYDPEYPNRKFHASNRYFTICVYAIAVIFFGAIIVKIFVSLDGTLKFLKDVTNILMPFFIGALIAFILNPAVKKVYEFYHRICRINKKSVCLGLSIATTYILLLGLIIVTLLFVVPQIVESITELVNYVPTTVDNVYHFFDNLEEHFPNLDVEVIRKAINDAIPNFITYLKDFATNLVPALYTVSVSILQWILNVVIAIIVSIYMLSDKKPLLNSIKGIIYAFVPVKHISSTIDTLKTCNQLFSSFIIGKAIDSLIIGLLCFVIMSLCQLPYAVLISAIVGVTNMIPYFGPFIGAVPGVLIMLLVSPIKALIFAILILVLQQFDGLILGPKILGDSTGLKPLWIIFAITIGGSIAGVLGMFLGVPVIAVLRYLLNRFLQYRLEKRNFKDSHNFNIE</sequence>
<feature type="compositionally biased region" description="Basic and acidic residues" evidence="8">
    <location>
        <begin position="1"/>
        <end position="17"/>
    </location>
</feature>
<comment type="caution">
    <text evidence="10">The sequence shown here is derived from an EMBL/GenBank/DDBJ whole genome shotgun (WGS) entry which is preliminary data.</text>
</comment>
<evidence type="ECO:0000256" key="9">
    <source>
        <dbReference type="SAM" id="Phobius"/>
    </source>
</evidence>
<comment type="subcellular location">
    <subcellularLocation>
        <location evidence="1">Cell membrane</location>
        <topology evidence="1">Multi-pass membrane protein</topology>
    </subcellularLocation>
</comment>
<dbReference type="GO" id="GO:0005886">
    <property type="term" value="C:plasma membrane"/>
    <property type="evidence" value="ECO:0007669"/>
    <property type="project" value="UniProtKB-SubCell"/>
</dbReference>
<evidence type="ECO:0000256" key="7">
    <source>
        <dbReference type="ARBA" id="ARBA00023136"/>
    </source>
</evidence>
<protein>
    <submittedName>
        <fullName evidence="10">Pheromone autoinducer 2 transporter</fullName>
    </submittedName>
</protein>
<feature type="transmembrane region" description="Helical" evidence="9">
    <location>
        <begin position="391"/>
        <end position="410"/>
    </location>
</feature>
<keyword evidence="6 9" id="KW-1133">Transmembrane helix</keyword>
<dbReference type="AlphaFoldDB" id="A0A4V6HR74"/>
<dbReference type="InterPro" id="IPR002549">
    <property type="entry name" value="AI-2E-like"/>
</dbReference>
<evidence type="ECO:0000256" key="6">
    <source>
        <dbReference type="ARBA" id="ARBA00022989"/>
    </source>
</evidence>
<evidence type="ECO:0000256" key="5">
    <source>
        <dbReference type="ARBA" id="ARBA00022692"/>
    </source>
</evidence>
<evidence type="ECO:0000256" key="8">
    <source>
        <dbReference type="SAM" id="MobiDB-lite"/>
    </source>
</evidence>
<feature type="transmembrane region" description="Helical" evidence="9">
    <location>
        <begin position="422"/>
        <end position="455"/>
    </location>
</feature>
<feature type="compositionally biased region" description="Polar residues" evidence="8">
    <location>
        <begin position="65"/>
        <end position="77"/>
    </location>
</feature>
<gene>
    <name evidence="10" type="ORF">DSM106044_05312</name>
</gene>
<name>A0A4V6HR74_9FIRM</name>
<keyword evidence="4" id="KW-1003">Cell membrane</keyword>
<dbReference type="GO" id="GO:0055085">
    <property type="term" value="P:transmembrane transport"/>
    <property type="evidence" value="ECO:0007669"/>
    <property type="project" value="TreeGrafter"/>
</dbReference>
<organism evidence="10 11">
    <name type="scientific">Robinsoniella peoriensis</name>
    <dbReference type="NCBI Taxonomy" id="180332"/>
    <lineage>
        <taxon>Bacteria</taxon>
        <taxon>Bacillati</taxon>
        <taxon>Bacillota</taxon>
        <taxon>Clostridia</taxon>
        <taxon>Lachnospirales</taxon>
        <taxon>Lachnospiraceae</taxon>
        <taxon>Robinsoniella</taxon>
    </lineage>
</organism>
<evidence type="ECO:0000256" key="1">
    <source>
        <dbReference type="ARBA" id="ARBA00004651"/>
    </source>
</evidence>
<feature type="transmembrane region" description="Helical" evidence="9">
    <location>
        <begin position="171"/>
        <end position="196"/>
    </location>
</feature>
<dbReference type="PANTHER" id="PTHR21716">
    <property type="entry name" value="TRANSMEMBRANE PROTEIN"/>
    <property type="match status" value="1"/>
</dbReference>
<evidence type="ECO:0000256" key="4">
    <source>
        <dbReference type="ARBA" id="ARBA00022475"/>
    </source>
</evidence>
<keyword evidence="3" id="KW-0813">Transport</keyword>
<feature type="region of interest" description="Disordered" evidence="8">
    <location>
        <begin position="1"/>
        <end position="84"/>
    </location>
</feature>
<keyword evidence="11" id="KW-1185">Reference proteome</keyword>
<accession>A0A4V6HR74</accession>
<reference evidence="10 11" key="1">
    <citation type="journal article" date="2019" name="Anaerobe">
        <title>Detection of Robinsoniella peoriensis in multiple bone samples of a trauma patient.</title>
        <authorList>
            <person name="Schrottner P."/>
            <person name="Hartwich K."/>
            <person name="Bunk B."/>
            <person name="Schober I."/>
            <person name="Helbig S."/>
            <person name="Rudolph W.W."/>
            <person name="Gunzer F."/>
        </authorList>
    </citation>
    <scope>NUCLEOTIDE SEQUENCE [LARGE SCALE GENOMIC DNA]</scope>
    <source>
        <strain evidence="10 11">DSM 106044</strain>
    </source>
</reference>
<dbReference type="PANTHER" id="PTHR21716:SF53">
    <property type="entry name" value="PERMEASE PERM-RELATED"/>
    <property type="match status" value="1"/>
</dbReference>
<feature type="transmembrane region" description="Helical" evidence="9">
    <location>
        <begin position="132"/>
        <end position="150"/>
    </location>
</feature>
<proteinExistence type="inferred from homology"/>
<evidence type="ECO:0000256" key="2">
    <source>
        <dbReference type="ARBA" id="ARBA00009773"/>
    </source>
</evidence>
<feature type="transmembrane region" description="Helical" evidence="9">
    <location>
        <begin position="269"/>
        <end position="288"/>
    </location>
</feature>